<dbReference type="EMBL" id="AP027272">
    <property type="protein sequence ID" value="BDX07829.1"/>
    <property type="molecule type" value="Genomic_DNA"/>
</dbReference>
<accession>A0AA48HTR8</accession>
<organism evidence="1 2">
    <name type="scientific">Planctobacterium marinum</name>
    <dbReference type="NCBI Taxonomy" id="1631968"/>
    <lineage>
        <taxon>Bacteria</taxon>
        <taxon>Pseudomonadati</taxon>
        <taxon>Pseudomonadota</taxon>
        <taxon>Gammaproteobacteria</taxon>
        <taxon>Alteromonadales</taxon>
        <taxon>Alteromonadaceae</taxon>
        <taxon>Planctobacterium</taxon>
    </lineage>
</organism>
<keyword evidence="2" id="KW-1185">Reference proteome</keyword>
<gene>
    <name evidence="1" type="ORF">MACH26_33500</name>
</gene>
<dbReference type="AlphaFoldDB" id="A0AA48HTR8"/>
<dbReference type="Proteomes" id="UP001333710">
    <property type="component" value="Chromosome"/>
</dbReference>
<reference evidence="1" key="1">
    <citation type="submission" date="2023-01" db="EMBL/GenBank/DDBJ databases">
        <title>Complete genome sequence of Planctobacterium marinum strain Dej080120_11.</title>
        <authorList>
            <person name="Ueki S."/>
            <person name="Maruyama F."/>
        </authorList>
    </citation>
    <scope>NUCLEOTIDE SEQUENCE</scope>
    <source>
        <strain evidence="1">Dej080120_11</strain>
    </source>
</reference>
<sequence>MSPQTKKVKKYQGEINEKKYINPKTQYELRYKKKAASEKTATQSEYAQTRLSITVRNG</sequence>
<protein>
    <submittedName>
        <fullName evidence="1">Uncharacterized protein</fullName>
    </submittedName>
</protein>
<proteinExistence type="predicted"/>
<dbReference type="KEGG" id="pmaw:MACH26_33500"/>
<evidence type="ECO:0000313" key="2">
    <source>
        <dbReference type="Proteomes" id="UP001333710"/>
    </source>
</evidence>
<evidence type="ECO:0000313" key="1">
    <source>
        <dbReference type="EMBL" id="BDX07829.1"/>
    </source>
</evidence>
<name>A0AA48HTR8_9ALTE</name>